<dbReference type="AlphaFoldDB" id="A0A0L0S1F3"/>
<dbReference type="CDD" id="cd00590">
    <property type="entry name" value="RRM_SF"/>
    <property type="match status" value="1"/>
</dbReference>
<dbReference type="Gene3D" id="3.30.70.330">
    <property type="match status" value="3"/>
</dbReference>
<dbReference type="eggNOG" id="KOG0147">
    <property type="taxonomic scope" value="Eukaryota"/>
</dbReference>
<feature type="compositionally biased region" description="Basic residues" evidence="5">
    <location>
        <begin position="174"/>
        <end position="198"/>
    </location>
</feature>
<organism evidence="7 8">
    <name type="scientific">Allomyces macrogynus (strain ATCC 38327)</name>
    <name type="common">Allomyces javanicus var. macrogynus</name>
    <dbReference type="NCBI Taxonomy" id="578462"/>
    <lineage>
        <taxon>Eukaryota</taxon>
        <taxon>Fungi</taxon>
        <taxon>Fungi incertae sedis</taxon>
        <taxon>Blastocladiomycota</taxon>
        <taxon>Blastocladiomycetes</taxon>
        <taxon>Blastocladiales</taxon>
        <taxon>Blastocladiaceae</taxon>
        <taxon>Allomyces</taxon>
    </lineage>
</organism>
<keyword evidence="1" id="KW-0597">Phosphoprotein</keyword>
<reference evidence="7 8" key="1">
    <citation type="submission" date="2009-11" db="EMBL/GenBank/DDBJ databases">
        <title>Annotation of Allomyces macrogynus ATCC 38327.</title>
        <authorList>
            <consortium name="The Broad Institute Genome Sequencing Platform"/>
            <person name="Russ C."/>
            <person name="Cuomo C."/>
            <person name="Burger G."/>
            <person name="Gray M.W."/>
            <person name="Holland P.W.H."/>
            <person name="King N."/>
            <person name="Lang F.B.F."/>
            <person name="Roger A.J."/>
            <person name="Ruiz-Trillo I."/>
            <person name="Young S.K."/>
            <person name="Zeng Q."/>
            <person name="Gargeya S."/>
            <person name="Fitzgerald M."/>
            <person name="Haas B."/>
            <person name="Abouelleil A."/>
            <person name="Alvarado L."/>
            <person name="Arachchi H.M."/>
            <person name="Berlin A."/>
            <person name="Chapman S.B."/>
            <person name="Gearin G."/>
            <person name="Goldberg J."/>
            <person name="Griggs A."/>
            <person name="Gujja S."/>
            <person name="Hansen M."/>
            <person name="Heiman D."/>
            <person name="Howarth C."/>
            <person name="Larimer J."/>
            <person name="Lui A."/>
            <person name="MacDonald P.J.P."/>
            <person name="McCowen C."/>
            <person name="Montmayeur A."/>
            <person name="Murphy C."/>
            <person name="Neiman D."/>
            <person name="Pearson M."/>
            <person name="Priest M."/>
            <person name="Roberts A."/>
            <person name="Saif S."/>
            <person name="Shea T."/>
            <person name="Sisk P."/>
            <person name="Stolte C."/>
            <person name="Sykes S."/>
            <person name="Wortman J."/>
            <person name="Nusbaum C."/>
            <person name="Birren B."/>
        </authorList>
    </citation>
    <scope>NUCLEOTIDE SEQUENCE [LARGE SCALE GENOMIC DNA]</scope>
    <source>
        <strain evidence="7 8">ATCC 38327</strain>
    </source>
</reference>
<dbReference type="InterPro" id="IPR012677">
    <property type="entry name" value="Nucleotide-bd_a/b_plait_sf"/>
</dbReference>
<protein>
    <submittedName>
        <fullName evidence="7">CC1-like family splicing factor</fullName>
    </submittedName>
</protein>
<evidence type="ECO:0000256" key="4">
    <source>
        <dbReference type="PROSITE-ProRule" id="PRU00176"/>
    </source>
</evidence>
<keyword evidence="8" id="KW-1185">Reference proteome</keyword>
<evidence type="ECO:0000313" key="7">
    <source>
        <dbReference type="EMBL" id="KNE56221.1"/>
    </source>
</evidence>
<feature type="compositionally biased region" description="Basic residues" evidence="5">
    <location>
        <begin position="135"/>
        <end position="151"/>
    </location>
</feature>
<feature type="domain" description="RRM" evidence="6">
    <location>
        <begin position="491"/>
        <end position="575"/>
    </location>
</feature>
<evidence type="ECO:0000256" key="2">
    <source>
        <dbReference type="ARBA" id="ARBA00022737"/>
    </source>
</evidence>
<dbReference type="VEuPathDB" id="FungiDB:AMAG_02055"/>
<name>A0A0L0S1F3_ALLM3</name>
<dbReference type="InterPro" id="IPR029123">
    <property type="entry name" value="RBM39_linker"/>
</dbReference>
<gene>
    <name evidence="7" type="ORF">AMAG_02055</name>
</gene>
<dbReference type="InterPro" id="IPR006509">
    <property type="entry name" value="RBM39_SF"/>
</dbReference>
<evidence type="ECO:0000313" key="8">
    <source>
        <dbReference type="Proteomes" id="UP000054350"/>
    </source>
</evidence>
<dbReference type="STRING" id="578462.A0A0L0S1F3"/>
<feature type="compositionally biased region" description="Basic residues" evidence="5">
    <location>
        <begin position="110"/>
        <end position="121"/>
    </location>
</feature>
<dbReference type="SMART" id="SM00360">
    <property type="entry name" value="RRM"/>
    <property type="match status" value="3"/>
</dbReference>
<keyword evidence="2" id="KW-0677">Repeat</keyword>
<dbReference type="OMA" id="GRDNDKG"/>
<evidence type="ECO:0000256" key="5">
    <source>
        <dbReference type="SAM" id="MobiDB-lite"/>
    </source>
</evidence>
<dbReference type="CDD" id="cd12285">
    <property type="entry name" value="RRM3_RBM39_like"/>
    <property type="match status" value="1"/>
</dbReference>
<feature type="compositionally biased region" description="Basic and acidic residues" evidence="5">
    <location>
        <begin position="78"/>
        <end position="104"/>
    </location>
</feature>
<dbReference type="OrthoDB" id="5411533at2759"/>
<dbReference type="InterPro" id="IPR003954">
    <property type="entry name" value="RRM_euk-type"/>
</dbReference>
<dbReference type="InterPro" id="IPR000504">
    <property type="entry name" value="RRM_dom"/>
</dbReference>
<feature type="region of interest" description="Disordered" evidence="5">
    <location>
        <begin position="1"/>
        <end position="235"/>
    </location>
</feature>
<evidence type="ECO:0000259" key="6">
    <source>
        <dbReference type="PROSITE" id="PS50102"/>
    </source>
</evidence>
<feature type="domain" description="RRM" evidence="6">
    <location>
        <begin position="238"/>
        <end position="316"/>
    </location>
</feature>
<dbReference type="SMART" id="SM00361">
    <property type="entry name" value="RRM_1"/>
    <property type="match status" value="2"/>
</dbReference>
<dbReference type="PANTHER" id="PTHR48036">
    <property type="entry name" value="SPLICING FACTOR (PAD-1), PUTATIVE (AFU_ORTHOLOGUE AFUA_1G15810)-RELATED"/>
    <property type="match status" value="1"/>
</dbReference>
<feature type="compositionally biased region" description="Basic and acidic residues" evidence="5">
    <location>
        <begin position="152"/>
        <end position="170"/>
    </location>
</feature>
<feature type="compositionally biased region" description="Low complexity" evidence="5">
    <location>
        <begin position="214"/>
        <end position="228"/>
    </location>
</feature>
<feature type="compositionally biased region" description="Basic and acidic residues" evidence="5">
    <location>
        <begin position="21"/>
        <end position="41"/>
    </location>
</feature>
<feature type="domain" description="RRM" evidence="6">
    <location>
        <begin position="354"/>
        <end position="434"/>
    </location>
</feature>
<sequence>MLVGGPLTESYPSEEPMNVDSPRDLTDDRFVLSADRHRSVFDRLSGPASQCDSRPAASGDDEDQPSSGTSSSRRRRSGDRDREHERDRERERGRDHDRCRDRSPTARRSPDRRRSRSRSRGTSRAGSTADDRSSRRGTRSPPPRRRSRSRSPRIDRYRSRDYEDRYDPRSYRSSGRRSTRRSRSRSRSPPRRHYRRSPPPRADSRDRAHRSAGSRRAASRSPARSPAPQLTQAERDQRTVFVAQLHAQARPSDIRKFFEDHDVGRVRDVKLIADRGRRMKGLGYIEFYELESVPKAVELTGQLLMGIPVIVERTEAEKNRLAEEAAAAKRLAATSLPPRPSPQPVGRKDALISHTIFAGNLPGHLGAADIQQIFEPFGQIDSVRTQPDQHFPGRGAAYVTYQRTEDAANAVKAMAGFTIDTVQIKCIQVYDQDNVAKTAELDDVEGVGVKLNALSRVELMAKLARTDSVSLVGPGTPGTPGSVTAAAPTSTCLLLTNMFDPAEETEPDWDKEIETDVQQECERSYGAVAHIRAIKESPGHVYVKFATLDSANRAREGLHGRWFGSRQVSATVVPEATYRDQLPDAFSA</sequence>
<dbReference type="InterPro" id="IPR035979">
    <property type="entry name" value="RBD_domain_sf"/>
</dbReference>
<dbReference type="SUPFAM" id="SSF54928">
    <property type="entry name" value="RNA-binding domain, RBD"/>
    <property type="match status" value="2"/>
</dbReference>
<evidence type="ECO:0000256" key="3">
    <source>
        <dbReference type="ARBA" id="ARBA00022884"/>
    </source>
</evidence>
<dbReference type="EMBL" id="GG745330">
    <property type="protein sequence ID" value="KNE56221.1"/>
    <property type="molecule type" value="Genomic_DNA"/>
</dbReference>
<accession>A0A0L0S1F3</accession>
<dbReference type="PROSITE" id="PS50102">
    <property type="entry name" value="RRM"/>
    <property type="match status" value="3"/>
</dbReference>
<evidence type="ECO:0000256" key="1">
    <source>
        <dbReference type="ARBA" id="ARBA00022553"/>
    </source>
</evidence>
<keyword evidence="3 4" id="KW-0694">RNA-binding</keyword>
<dbReference type="GO" id="GO:0006397">
    <property type="term" value="P:mRNA processing"/>
    <property type="evidence" value="ECO:0007669"/>
    <property type="project" value="InterPro"/>
</dbReference>
<proteinExistence type="predicted"/>
<dbReference type="GO" id="GO:0003723">
    <property type="term" value="F:RNA binding"/>
    <property type="evidence" value="ECO:0007669"/>
    <property type="project" value="UniProtKB-UniRule"/>
</dbReference>
<dbReference type="Pfam" id="PF15519">
    <property type="entry name" value="RBM39linker"/>
    <property type="match status" value="1"/>
</dbReference>
<dbReference type="Pfam" id="PF00076">
    <property type="entry name" value="RRM_1"/>
    <property type="match status" value="3"/>
</dbReference>
<reference evidence="8" key="2">
    <citation type="submission" date="2009-11" db="EMBL/GenBank/DDBJ databases">
        <title>The Genome Sequence of Allomyces macrogynus strain ATCC 38327.</title>
        <authorList>
            <consortium name="The Broad Institute Genome Sequencing Platform"/>
            <person name="Russ C."/>
            <person name="Cuomo C."/>
            <person name="Shea T."/>
            <person name="Young S.K."/>
            <person name="Zeng Q."/>
            <person name="Koehrsen M."/>
            <person name="Haas B."/>
            <person name="Borodovsky M."/>
            <person name="Guigo R."/>
            <person name="Alvarado L."/>
            <person name="Berlin A."/>
            <person name="Borenstein D."/>
            <person name="Chen Z."/>
            <person name="Engels R."/>
            <person name="Freedman E."/>
            <person name="Gellesch M."/>
            <person name="Goldberg J."/>
            <person name="Griggs A."/>
            <person name="Gujja S."/>
            <person name="Heiman D."/>
            <person name="Hepburn T."/>
            <person name="Howarth C."/>
            <person name="Jen D."/>
            <person name="Larson L."/>
            <person name="Lewis B."/>
            <person name="Mehta T."/>
            <person name="Park D."/>
            <person name="Pearson M."/>
            <person name="Roberts A."/>
            <person name="Saif S."/>
            <person name="Shenoy N."/>
            <person name="Sisk P."/>
            <person name="Stolte C."/>
            <person name="Sykes S."/>
            <person name="Walk T."/>
            <person name="White J."/>
            <person name="Yandava C."/>
            <person name="Burger G."/>
            <person name="Gray M.W."/>
            <person name="Holland P.W.H."/>
            <person name="King N."/>
            <person name="Lang F.B.F."/>
            <person name="Roger A.J."/>
            <person name="Ruiz-Trillo I."/>
            <person name="Lander E."/>
            <person name="Nusbaum C."/>
        </authorList>
    </citation>
    <scope>NUCLEOTIDE SEQUENCE [LARGE SCALE GENOMIC DNA]</scope>
    <source>
        <strain evidence="8">ATCC 38327</strain>
    </source>
</reference>
<dbReference type="GO" id="GO:0005634">
    <property type="term" value="C:nucleus"/>
    <property type="evidence" value="ECO:0007669"/>
    <property type="project" value="InterPro"/>
</dbReference>
<dbReference type="Proteomes" id="UP000054350">
    <property type="component" value="Unassembled WGS sequence"/>
</dbReference>